<dbReference type="InterPro" id="IPR023393">
    <property type="entry name" value="START-like_dom_sf"/>
</dbReference>
<evidence type="ECO:0008006" key="3">
    <source>
        <dbReference type="Google" id="ProtNLM"/>
    </source>
</evidence>
<dbReference type="AlphaFoldDB" id="A0A7M2YV40"/>
<comment type="caution">
    <text evidence="1">The sequence shown here is derived from an EMBL/GenBank/DDBJ whole genome shotgun (WGS) entry which is preliminary data.</text>
</comment>
<dbReference type="SUPFAM" id="SSF55961">
    <property type="entry name" value="Bet v1-like"/>
    <property type="match status" value="1"/>
</dbReference>
<reference evidence="2" key="2">
    <citation type="journal article" date="2019" name="MicrobiologyOpen">
        <title>High-quality draft genome sequence of Gaiella occulta isolated from a 150 meter deep mineral water borehole and comparison with the genome sequences of other deep-branching lineages of the phylum Actinobacteria.</title>
        <authorList>
            <person name="Severino R."/>
            <person name="Froufe H.J.C."/>
            <person name="Barroso C."/>
            <person name="Albuquerque L."/>
            <person name="Lobo-da-Cunha A."/>
            <person name="da Costa M.S."/>
            <person name="Egas C."/>
        </authorList>
    </citation>
    <scope>NUCLEOTIDE SEQUENCE [LARGE SCALE GENOMIC DNA]</scope>
    <source>
        <strain evidence="2">F2-233</strain>
    </source>
</reference>
<evidence type="ECO:0000313" key="1">
    <source>
        <dbReference type="EMBL" id="RDI74012.1"/>
    </source>
</evidence>
<sequence length="132" mass="14635">MRPYAVVVRGDPEEVARRLRDRLATGEVVVDGVDVLVARFAGEAGPLRYHTTELVTFSDREIAFEHLAGSFHGCHERFRFLDAGGGRTRVEHSGAFTMRGGLLGWILAVVVVRRLFESHVAEHMRGFGSEDG</sequence>
<keyword evidence="2" id="KW-1185">Reference proteome</keyword>
<accession>A0A7M2YV40</accession>
<name>A0A7M2YV40_9ACTN</name>
<proteinExistence type="predicted"/>
<dbReference type="OrthoDB" id="1364128at2"/>
<organism evidence="1 2">
    <name type="scientific">Gaiella occulta</name>
    <dbReference type="NCBI Taxonomy" id="1002870"/>
    <lineage>
        <taxon>Bacteria</taxon>
        <taxon>Bacillati</taxon>
        <taxon>Actinomycetota</taxon>
        <taxon>Thermoleophilia</taxon>
        <taxon>Gaiellales</taxon>
        <taxon>Gaiellaceae</taxon>
        <taxon>Gaiella</taxon>
    </lineage>
</organism>
<dbReference type="Proteomes" id="UP000254134">
    <property type="component" value="Unassembled WGS sequence"/>
</dbReference>
<dbReference type="EMBL" id="QQZY01000005">
    <property type="protein sequence ID" value="RDI74012.1"/>
    <property type="molecule type" value="Genomic_DNA"/>
</dbReference>
<dbReference type="Gene3D" id="3.30.530.20">
    <property type="match status" value="1"/>
</dbReference>
<evidence type="ECO:0000313" key="2">
    <source>
        <dbReference type="Proteomes" id="UP000254134"/>
    </source>
</evidence>
<protein>
    <recommendedName>
        <fullName evidence="3">Polyketide cyclase / dehydrase and lipid transport</fullName>
    </recommendedName>
</protein>
<gene>
    <name evidence="1" type="ORF">Gocc_2109</name>
</gene>
<reference evidence="1 2" key="1">
    <citation type="submission" date="2018-07" db="EMBL/GenBank/DDBJ databases">
        <title>High-quality-draft genome sequence of Gaiella occulta.</title>
        <authorList>
            <person name="Severino R."/>
            <person name="Froufe H.J.C."/>
            <person name="Rainey F.A."/>
            <person name="Barroso C."/>
            <person name="Albuquerque L."/>
            <person name="Lobo-Da-Cunha A."/>
            <person name="Da Costa M.S."/>
            <person name="Egas C."/>
        </authorList>
    </citation>
    <scope>NUCLEOTIDE SEQUENCE [LARGE SCALE GENOMIC DNA]</scope>
    <source>
        <strain evidence="1 2">F2-233</strain>
    </source>
</reference>
<dbReference type="RefSeq" id="WP_114796540.1">
    <property type="nucleotide sequence ID" value="NZ_QQZY01000005.1"/>
</dbReference>